<comment type="caution">
    <text evidence="4">The sequence shown here is derived from an EMBL/GenBank/DDBJ whole genome shotgun (WGS) entry which is preliminary data.</text>
</comment>
<dbReference type="EMBL" id="JACOQH010000008">
    <property type="protein sequence ID" value="MBC5754540.1"/>
    <property type="molecule type" value="Genomic_DNA"/>
</dbReference>
<protein>
    <submittedName>
        <fullName evidence="4">TetR/AcrR family transcriptional regulator</fullName>
    </submittedName>
</protein>
<sequence length="268" mass="31897">MNKNGLRTKKTREKIEGKFIQLLQEKSFPKITVQDILDAAGINRTTFYRHYRDKYELAELLCGRFFQKFEKCLRERFGDALPDEAALEHLSQSIQLFYRDFYEEGDALLALFSIHEEEIHLYDDMRHCLKNAFFAYYIEQRPGTELETDYYSSLYASFVMTSFEWILKNRPDVDVSIYFKKFYRSLHQMMWQDESCENVPVYRVVRIDEPDFGCEGRPDGAEPMAKVYLESEDGEKIERMEPDAMLYQKEINEGTCVRILADGRMEKW</sequence>
<dbReference type="InterPro" id="IPR001647">
    <property type="entry name" value="HTH_TetR"/>
</dbReference>
<evidence type="ECO:0000259" key="3">
    <source>
        <dbReference type="PROSITE" id="PS50977"/>
    </source>
</evidence>
<dbReference type="PANTHER" id="PTHR43479:SF7">
    <property type="entry name" value="TETR-FAMILY TRANSCRIPTIONAL REGULATOR"/>
    <property type="match status" value="1"/>
</dbReference>
<accession>A0ABR7ICC3</accession>
<proteinExistence type="predicted"/>
<evidence type="ECO:0000256" key="2">
    <source>
        <dbReference type="PROSITE-ProRule" id="PRU00335"/>
    </source>
</evidence>
<feature type="DNA-binding region" description="H-T-H motif" evidence="2">
    <location>
        <begin position="32"/>
        <end position="51"/>
    </location>
</feature>
<organism evidence="4 5">
    <name type="scientific">Roseburia yibonii</name>
    <dbReference type="NCBI Taxonomy" id="2763063"/>
    <lineage>
        <taxon>Bacteria</taxon>
        <taxon>Bacillati</taxon>
        <taxon>Bacillota</taxon>
        <taxon>Clostridia</taxon>
        <taxon>Lachnospirales</taxon>
        <taxon>Lachnospiraceae</taxon>
        <taxon>Roseburia</taxon>
    </lineage>
</organism>
<reference evidence="4 5" key="1">
    <citation type="submission" date="2020-08" db="EMBL/GenBank/DDBJ databases">
        <title>Genome public.</title>
        <authorList>
            <person name="Liu C."/>
            <person name="Sun Q."/>
        </authorList>
    </citation>
    <scope>NUCLEOTIDE SEQUENCE [LARGE SCALE GENOMIC DNA]</scope>
    <source>
        <strain evidence="4 5">BX0805</strain>
    </source>
</reference>
<evidence type="ECO:0000313" key="5">
    <source>
        <dbReference type="Proteomes" id="UP000621540"/>
    </source>
</evidence>
<keyword evidence="5" id="KW-1185">Reference proteome</keyword>
<dbReference type="InterPro" id="IPR050624">
    <property type="entry name" value="HTH-type_Tx_Regulator"/>
</dbReference>
<dbReference type="PROSITE" id="PS50977">
    <property type="entry name" value="HTH_TETR_2"/>
    <property type="match status" value="1"/>
</dbReference>
<name>A0ABR7ICC3_9FIRM</name>
<gene>
    <name evidence="4" type="ORF">H8Z76_11035</name>
</gene>
<dbReference type="RefSeq" id="WP_186982507.1">
    <property type="nucleotide sequence ID" value="NZ_JACOQH010000008.1"/>
</dbReference>
<keyword evidence="1 2" id="KW-0238">DNA-binding</keyword>
<dbReference type="Proteomes" id="UP000621540">
    <property type="component" value="Unassembled WGS sequence"/>
</dbReference>
<feature type="domain" description="HTH tetR-type" evidence="3">
    <location>
        <begin position="9"/>
        <end position="69"/>
    </location>
</feature>
<dbReference type="PANTHER" id="PTHR43479">
    <property type="entry name" value="ACREF/ENVCD OPERON REPRESSOR-RELATED"/>
    <property type="match status" value="1"/>
</dbReference>
<dbReference type="Gene3D" id="1.10.357.10">
    <property type="entry name" value="Tetracycline Repressor, domain 2"/>
    <property type="match status" value="1"/>
</dbReference>
<evidence type="ECO:0000256" key="1">
    <source>
        <dbReference type="ARBA" id="ARBA00023125"/>
    </source>
</evidence>
<dbReference type="Pfam" id="PF00440">
    <property type="entry name" value="TetR_N"/>
    <property type="match status" value="1"/>
</dbReference>
<dbReference type="InterPro" id="IPR009057">
    <property type="entry name" value="Homeodomain-like_sf"/>
</dbReference>
<evidence type="ECO:0000313" key="4">
    <source>
        <dbReference type="EMBL" id="MBC5754540.1"/>
    </source>
</evidence>
<dbReference type="SUPFAM" id="SSF46689">
    <property type="entry name" value="Homeodomain-like"/>
    <property type="match status" value="1"/>
</dbReference>